<protein>
    <submittedName>
        <fullName evidence="1">Predicted transcriptional regulator, ArsR family</fullName>
    </submittedName>
</protein>
<name>A0A1G9RYV4_ALLAB</name>
<dbReference type="InterPro" id="IPR036390">
    <property type="entry name" value="WH_DNA-bd_sf"/>
</dbReference>
<dbReference type="Gene3D" id="1.10.10.10">
    <property type="entry name" value="Winged helix-like DNA-binding domain superfamily/Winged helix DNA-binding domain"/>
    <property type="match status" value="1"/>
</dbReference>
<dbReference type="STRING" id="211114.SAMN04489726_0786"/>
<keyword evidence="2" id="KW-1185">Reference proteome</keyword>
<evidence type="ECO:0000313" key="2">
    <source>
        <dbReference type="Proteomes" id="UP000183376"/>
    </source>
</evidence>
<dbReference type="RefSeq" id="WP_052407441.1">
    <property type="nucleotide sequence ID" value="NZ_JOEF01000011.1"/>
</dbReference>
<dbReference type="EMBL" id="LT629701">
    <property type="protein sequence ID" value="SDM28468.1"/>
    <property type="molecule type" value="Genomic_DNA"/>
</dbReference>
<dbReference type="InterPro" id="IPR036388">
    <property type="entry name" value="WH-like_DNA-bd_sf"/>
</dbReference>
<dbReference type="Pfam" id="PF12840">
    <property type="entry name" value="HTH_20"/>
    <property type="match status" value="1"/>
</dbReference>
<dbReference type="SUPFAM" id="SSF46785">
    <property type="entry name" value="Winged helix' DNA-binding domain"/>
    <property type="match status" value="1"/>
</dbReference>
<evidence type="ECO:0000313" key="1">
    <source>
        <dbReference type="EMBL" id="SDM28468.1"/>
    </source>
</evidence>
<dbReference type="OrthoDB" id="3399802at2"/>
<sequence length="232" mass="25244">MTRASEVSAIAALDEPTRRRLYDYVVRQAAPVSRDEAADAVALPRTTAAFHLDKLAAEGLLEVVYERRTGRSGPGAGRPAKLYRRGPEHITVSLPERHYELAARLLADAIAEAQETGEAPRTVLERRAGELGRQWGAESSTVDEALERYGFEPRRAGPVTALGNCPFHSLAKHHTAMVCGMNLHLLNGLLEGIGATDLSARLEPTPGHCCVRLHASCRGDDERTPDAAPERR</sequence>
<dbReference type="eggNOG" id="COG2345">
    <property type="taxonomic scope" value="Bacteria"/>
</dbReference>
<dbReference type="Proteomes" id="UP000183376">
    <property type="component" value="Chromosome I"/>
</dbReference>
<proteinExistence type="predicted"/>
<dbReference type="InterPro" id="IPR011991">
    <property type="entry name" value="ArsR-like_HTH"/>
</dbReference>
<gene>
    <name evidence="1" type="ORF">SAMN04489726_0786</name>
</gene>
<dbReference type="CDD" id="cd00090">
    <property type="entry name" value="HTH_ARSR"/>
    <property type="match status" value="1"/>
</dbReference>
<accession>A0A1G9RYV4</accession>
<reference evidence="1 2" key="1">
    <citation type="submission" date="2016-10" db="EMBL/GenBank/DDBJ databases">
        <authorList>
            <person name="de Groot N.N."/>
        </authorList>
    </citation>
    <scope>NUCLEOTIDE SEQUENCE [LARGE SCALE GENOMIC DNA]</scope>
    <source>
        <strain evidence="1 2">DSM 44149</strain>
    </source>
</reference>
<dbReference type="AlphaFoldDB" id="A0A1G9RYV4"/>
<organism evidence="1 2">
    <name type="scientific">Allokutzneria albata</name>
    <name type="common">Kibdelosporangium albatum</name>
    <dbReference type="NCBI Taxonomy" id="211114"/>
    <lineage>
        <taxon>Bacteria</taxon>
        <taxon>Bacillati</taxon>
        <taxon>Actinomycetota</taxon>
        <taxon>Actinomycetes</taxon>
        <taxon>Pseudonocardiales</taxon>
        <taxon>Pseudonocardiaceae</taxon>
        <taxon>Allokutzneria</taxon>
    </lineage>
</organism>